<reference evidence="2" key="1">
    <citation type="journal article" date="2022" name="Plant J.">
        <title>Strategies of tolerance reflected in two North American maple genomes.</title>
        <authorList>
            <person name="McEvoy S.L."/>
            <person name="Sezen U.U."/>
            <person name="Trouern-Trend A."/>
            <person name="McMahon S.M."/>
            <person name="Schaberg P.G."/>
            <person name="Yang J."/>
            <person name="Wegrzyn J.L."/>
            <person name="Swenson N.G."/>
        </authorList>
    </citation>
    <scope>NUCLEOTIDE SEQUENCE</scope>
    <source>
        <strain evidence="2">91603</strain>
    </source>
</reference>
<accession>A0AAD5P5P4</accession>
<evidence type="ECO:0000313" key="3">
    <source>
        <dbReference type="Proteomes" id="UP001064489"/>
    </source>
</evidence>
<protein>
    <submittedName>
        <fullName evidence="2">Uncharacterized protein</fullName>
    </submittedName>
</protein>
<proteinExistence type="predicted"/>
<reference evidence="2" key="2">
    <citation type="submission" date="2023-02" db="EMBL/GenBank/DDBJ databases">
        <authorList>
            <person name="Swenson N.G."/>
            <person name="Wegrzyn J.L."/>
            <person name="Mcevoy S.L."/>
        </authorList>
    </citation>
    <scope>NUCLEOTIDE SEQUENCE</scope>
    <source>
        <strain evidence="2">91603</strain>
        <tissue evidence="2">Leaf</tissue>
    </source>
</reference>
<comment type="caution">
    <text evidence="2">The sequence shown here is derived from an EMBL/GenBank/DDBJ whole genome shotgun (WGS) entry which is preliminary data.</text>
</comment>
<feature type="region of interest" description="Disordered" evidence="1">
    <location>
        <begin position="1"/>
        <end position="61"/>
    </location>
</feature>
<dbReference type="EMBL" id="JAJSOW010000001">
    <property type="protein sequence ID" value="KAI9201148.1"/>
    <property type="molecule type" value="Genomic_DNA"/>
</dbReference>
<evidence type="ECO:0000256" key="1">
    <source>
        <dbReference type="SAM" id="MobiDB-lite"/>
    </source>
</evidence>
<gene>
    <name evidence="2" type="ORF">LWI28_018964</name>
</gene>
<sequence>MGIERVSGLLWRESGDRPCSSSGRSSGSLHSPLARWIGTSKSSEPSQKSPGRSSIASKTGSIWSSKATPLAPTIPNGENALVMTPPRSLKLKKVKMENSQTASGSAHSSKPIINKGRRILKISKAPVPREKEVPALSEDKVVVAFRWCYPGEGLVSLSLIPDGKVVAKRLASVAEEFRLSEVRRDTAKSQLSKLEHVMLHLVVDKRMADEAQAMAIGHVV</sequence>
<name>A0AAD5P5P4_ACENE</name>
<evidence type="ECO:0000313" key="2">
    <source>
        <dbReference type="EMBL" id="KAI9201148.1"/>
    </source>
</evidence>
<dbReference type="AlphaFoldDB" id="A0AAD5P5P4"/>
<keyword evidence="3" id="KW-1185">Reference proteome</keyword>
<organism evidence="2 3">
    <name type="scientific">Acer negundo</name>
    <name type="common">Box elder</name>
    <dbReference type="NCBI Taxonomy" id="4023"/>
    <lineage>
        <taxon>Eukaryota</taxon>
        <taxon>Viridiplantae</taxon>
        <taxon>Streptophyta</taxon>
        <taxon>Embryophyta</taxon>
        <taxon>Tracheophyta</taxon>
        <taxon>Spermatophyta</taxon>
        <taxon>Magnoliopsida</taxon>
        <taxon>eudicotyledons</taxon>
        <taxon>Gunneridae</taxon>
        <taxon>Pentapetalae</taxon>
        <taxon>rosids</taxon>
        <taxon>malvids</taxon>
        <taxon>Sapindales</taxon>
        <taxon>Sapindaceae</taxon>
        <taxon>Hippocastanoideae</taxon>
        <taxon>Acereae</taxon>
        <taxon>Acer</taxon>
    </lineage>
</organism>
<feature type="compositionally biased region" description="Low complexity" evidence="1">
    <location>
        <begin position="17"/>
        <end position="33"/>
    </location>
</feature>
<feature type="compositionally biased region" description="Polar residues" evidence="1">
    <location>
        <begin position="39"/>
        <end position="61"/>
    </location>
</feature>
<dbReference type="Proteomes" id="UP001064489">
    <property type="component" value="Chromosome 9"/>
</dbReference>